<dbReference type="InterPro" id="IPR007692">
    <property type="entry name" value="DNA_helicase_DnaB"/>
</dbReference>
<evidence type="ECO:0000256" key="7">
    <source>
        <dbReference type="ARBA" id="ARBA00022840"/>
    </source>
</evidence>
<keyword evidence="8 13" id="KW-0238">DNA-binding</keyword>
<evidence type="ECO:0000313" key="15">
    <source>
        <dbReference type="EMBL" id="ORC36584.1"/>
    </source>
</evidence>
<dbReference type="GO" id="GO:0016887">
    <property type="term" value="F:ATP hydrolysis activity"/>
    <property type="evidence" value="ECO:0007669"/>
    <property type="project" value="RHEA"/>
</dbReference>
<evidence type="ECO:0000256" key="4">
    <source>
        <dbReference type="ARBA" id="ARBA00022741"/>
    </source>
</evidence>
<dbReference type="InterPro" id="IPR036185">
    <property type="entry name" value="DNA_heli_DnaB-like_N_sf"/>
</dbReference>
<keyword evidence="9" id="KW-0413">Isomerase</keyword>
<keyword evidence="16" id="KW-1185">Reference proteome</keyword>
<dbReference type="STRING" id="1963862.B4O97_05840"/>
<dbReference type="SUPFAM" id="SSF52540">
    <property type="entry name" value="P-loop containing nucleoside triphosphate hydrolases"/>
    <property type="match status" value="1"/>
</dbReference>
<evidence type="ECO:0000256" key="10">
    <source>
        <dbReference type="ARBA" id="ARBA00044932"/>
    </source>
</evidence>
<dbReference type="GO" id="GO:0005524">
    <property type="term" value="F:ATP binding"/>
    <property type="evidence" value="ECO:0007669"/>
    <property type="project" value="UniProtKB-UniRule"/>
</dbReference>
<accession>A0A1Y1S076</accession>
<keyword evidence="4 13" id="KW-0547">Nucleotide-binding</keyword>
<dbReference type="CDD" id="cd00984">
    <property type="entry name" value="DnaB_C"/>
    <property type="match status" value="1"/>
</dbReference>
<dbReference type="Gene3D" id="3.40.50.300">
    <property type="entry name" value="P-loop containing nucleotide triphosphate hydrolases"/>
    <property type="match status" value="1"/>
</dbReference>
<evidence type="ECO:0000256" key="1">
    <source>
        <dbReference type="ARBA" id="ARBA00008428"/>
    </source>
</evidence>
<dbReference type="PANTHER" id="PTHR30153">
    <property type="entry name" value="REPLICATIVE DNA HELICASE DNAB"/>
    <property type="match status" value="1"/>
</dbReference>
<comment type="similarity">
    <text evidence="1 13">Belongs to the helicase family. DnaB subfamily.</text>
</comment>
<name>A0A1Y1S076_9SPIO</name>
<dbReference type="FunFam" id="1.10.860.10:FF:000001">
    <property type="entry name" value="Replicative DNA helicase"/>
    <property type="match status" value="1"/>
</dbReference>
<gene>
    <name evidence="15" type="ORF">B4O97_05840</name>
</gene>
<dbReference type="EMBL" id="MWQY01000005">
    <property type="protein sequence ID" value="ORC36584.1"/>
    <property type="molecule type" value="Genomic_DNA"/>
</dbReference>
<dbReference type="OrthoDB" id="9773982at2"/>
<comment type="caution">
    <text evidence="15">The sequence shown here is derived from an EMBL/GenBank/DDBJ whole genome shotgun (WGS) entry which is preliminary data.</text>
</comment>
<dbReference type="PANTHER" id="PTHR30153:SF2">
    <property type="entry name" value="REPLICATIVE DNA HELICASE"/>
    <property type="match status" value="1"/>
</dbReference>
<sequence>MPERLKDSVPPHNVDAEKAVLGAVFLNPDTFGTVLEQLRGKDFFKTGHRKIFEAMVSLFNKGETMDLITVTDELRNQGDLESAGGLGYVSGLTDATPTSANVSYYTGIVRSLSLRRNLLNVAHEMISDAQNDTIQTRQIIEEAERRIFDIAEENPTGHYKTAGEVIARTIEAIEKLYHTKDSFTGIPSGFADLDKMTSGFQKSEFIVIGARPSVGKTAFALTMASNMAIRYKRPIGFFTLEMSDMALMQRLVAAEARIASDILRTGMLKPSDFHKLTEAAGRIYEAPLFIDDSPNIKLLDLRAQARRMRQQEKVEAIFVDYIGLVEPENKYNVPRHEQVAETSRSLKSLARELDIPIICLSQVGRQSEGKAPSLADLRESGSIEQDADVVMFLHRDRGEKEGTQDVNNVETELIVAKQRNGPVGTIKVAFIPKYTKFEAFSYEKV</sequence>
<dbReference type="RefSeq" id="WP_083049124.1">
    <property type="nucleotide sequence ID" value="NZ_CAXXQO010000004.1"/>
</dbReference>
<keyword evidence="3 13" id="KW-0235">DNA replication</keyword>
<dbReference type="PROSITE" id="PS51199">
    <property type="entry name" value="SF4_HELICASE"/>
    <property type="match status" value="1"/>
</dbReference>
<dbReference type="GO" id="GO:0043139">
    <property type="term" value="F:5'-3' DNA helicase activity"/>
    <property type="evidence" value="ECO:0007669"/>
    <property type="project" value="UniProtKB-EC"/>
</dbReference>
<dbReference type="Pfam" id="PF03796">
    <property type="entry name" value="DnaB_C"/>
    <property type="match status" value="1"/>
</dbReference>
<dbReference type="NCBIfam" id="TIGR00665">
    <property type="entry name" value="DnaB"/>
    <property type="match status" value="1"/>
</dbReference>
<dbReference type="InterPro" id="IPR007693">
    <property type="entry name" value="DNA_helicase_DnaB-like_N"/>
</dbReference>
<dbReference type="InterPro" id="IPR016136">
    <property type="entry name" value="DNA_helicase_N/primase_C"/>
</dbReference>
<dbReference type="GO" id="GO:0006269">
    <property type="term" value="P:DNA replication, synthesis of primer"/>
    <property type="evidence" value="ECO:0007669"/>
    <property type="project" value="UniProtKB-UniRule"/>
</dbReference>
<evidence type="ECO:0000256" key="5">
    <source>
        <dbReference type="ARBA" id="ARBA00022801"/>
    </source>
</evidence>
<evidence type="ECO:0000256" key="13">
    <source>
        <dbReference type="RuleBase" id="RU362085"/>
    </source>
</evidence>
<dbReference type="GO" id="GO:0005829">
    <property type="term" value="C:cytosol"/>
    <property type="evidence" value="ECO:0007669"/>
    <property type="project" value="TreeGrafter"/>
</dbReference>
<reference evidence="15 16" key="1">
    <citation type="submission" date="2017-03" db="EMBL/GenBank/DDBJ databases">
        <title>Draft Genome sequence of Marispirochaeta sp. strain JC444.</title>
        <authorList>
            <person name="Shivani Y."/>
            <person name="Subhash Y."/>
            <person name="Sasikala C."/>
            <person name="Ramana C."/>
        </authorList>
    </citation>
    <scope>NUCLEOTIDE SEQUENCE [LARGE SCALE GENOMIC DNA]</scope>
    <source>
        <strain evidence="15 16">JC444</strain>
    </source>
</reference>
<evidence type="ECO:0000256" key="9">
    <source>
        <dbReference type="ARBA" id="ARBA00023235"/>
    </source>
</evidence>
<evidence type="ECO:0000256" key="6">
    <source>
        <dbReference type="ARBA" id="ARBA00022806"/>
    </source>
</evidence>
<evidence type="ECO:0000256" key="12">
    <source>
        <dbReference type="NCBIfam" id="TIGR00665"/>
    </source>
</evidence>
<dbReference type="GO" id="GO:0003677">
    <property type="term" value="F:DNA binding"/>
    <property type="evidence" value="ECO:0007669"/>
    <property type="project" value="UniProtKB-UniRule"/>
</dbReference>
<dbReference type="AlphaFoldDB" id="A0A1Y1S076"/>
<evidence type="ECO:0000256" key="8">
    <source>
        <dbReference type="ARBA" id="ARBA00023125"/>
    </source>
</evidence>
<comment type="function">
    <text evidence="10 13">The main replicative DNA helicase, it participates in initiation and elongation during chromosome replication. Travels ahead of the DNA replisome, separating dsDNA into templates for DNA synthesis. A processive ATP-dependent 5'-3' DNA helicase it has DNA-dependent ATPase activity.</text>
</comment>
<dbReference type="GO" id="GO:1990077">
    <property type="term" value="C:primosome complex"/>
    <property type="evidence" value="ECO:0007669"/>
    <property type="project" value="UniProtKB-UniRule"/>
</dbReference>
<dbReference type="Gene3D" id="1.10.860.10">
    <property type="entry name" value="DNAb Helicase, Chain A"/>
    <property type="match status" value="1"/>
</dbReference>
<dbReference type="InterPro" id="IPR027417">
    <property type="entry name" value="P-loop_NTPase"/>
</dbReference>
<keyword evidence="2 13" id="KW-0639">Primosome</keyword>
<comment type="catalytic activity">
    <reaction evidence="11 13">
        <text>ATP + H2O = ADP + phosphate + H(+)</text>
        <dbReference type="Rhea" id="RHEA:13065"/>
        <dbReference type="ChEBI" id="CHEBI:15377"/>
        <dbReference type="ChEBI" id="CHEBI:15378"/>
        <dbReference type="ChEBI" id="CHEBI:30616"/>
        <dbReference type="ChEBI" id="CHEBI:43474"/>
        <dbReference type="ChEBI" id="CHEBI:456216"/>
        <dbReference type="EC" id="5.6.2.3"/>
    </reaction>
</comment>
<dbReference type="InterPro" id="IPR007694">
    <property type="entry name" value="DNA_helicase_DnaB-like_C"/>
</dbReference>
<evidence type="ECO:0000256" key="2">
    <source>
        <dbReference type="ARBA" id="ARBA00022515"/>
    </source>
</evidence>
<proteinExistence type="inferred from homology"/>
<evidence type="ECO:0000256" key="11">
    <source>
        <dbReference type="ARBA" id="ARBA00048954"/>
    </source>
</evidence>
<feature type="domain" description="SF4 helicase" evidence="14">
    <location>
        <begin position="179"/>
        <end position="444"/>
    </location>
</feature>
<organism evidence="15 16">
    <name type="scientific">Marispirochaeta aestuarii</name>
    <dbReference type="NCBI Taxonomy" id="1963862"/>
    <lineage>
        <taxon>Bacteria</taxon>
        <taxon>Pseudomonadati</taxon>
        <taxon>Spirochaetota</taxon>
        <taxon>Spirochaetia</taxon>
        <taxon>Spirochaetales</taxon>
        <taxon>Spirochaetaceae</taxon>
        <taxon>Marispirochaeta</taxon>
    </lineage>
</organism>
<dbReference type="Pfam" id="PF00772">
    <property type="entry name" value="DnaB"/>
    <property type="match status" value="1"/>
</dbReference>
<evidence type="ECO:0000256" key="3">
    <source>
        <dbReference type="ARBA" id="ARBA00022705"/>
    </source>
</evidence>
<evidence type="ECO:0000313" key="16">
    <source>
        <dbReference type="Proteomes" id="UP000192343"/>
    </source>
</evidence>
<protein>
    <recommendedName>
        <fullName evidence="12 13">Replicative DNA helicase</fullName>
        <ecNumber evidence="12 13">5.6.2.3</ecNumber>
    </recommendedName>
</protein>
<keyword evidence="5 13" id="KW-0378">Hydrolase</keyword>
<dbReference type="EC" id="5.6.2.3" evidence="12 13"/>
<keyword evidence="6 13" id="KW-0347">Helicase</keyword>
<dbReference type="SUPFAM" id="SSF48024">
    <property type="entry name" value="N-terminal domain of DnaB helicase"/>
    <property type="match status" value="1"/>
</dbReference>
<evidence type="ECO:0000259" key="14">
    <source>
        <dbReference type="PROSITE" id="PS51199"/>
    </source>
</evidence>
<keyword evidence="7 13" id="KW-0067">ATP-binding</keyword>
<dbReference type="Proteomes" id="UP000192343">
    <property type="component" value="Unassembled WGS sequence"/>
</dbReference>